<dbReference type="Pfam" id="PF19112">
    <property type="entry name" value="VanA_C"/>
    <property type="match status" value="1"/>
</dbReference>
<dbReference type="Proteomes" id="UP001589865">
    <property type="component" value="Unassembled WGS sequence"/>
</dbReference>
<dbReference type="SUPFAM" id="SSF50022">
    <property type="entry name" value="ISP domain"/>
    <property type="match status" value="1"/>
</dbReference>
<evidence type="ECO:0000256" key="1">
    <source>
        <dbReference type="ARBA" id="ARBA00022714"/>
    </source>
</evidence>
<keyword evidence="1" id="KW-0001">2Fe-2S</keyword>
<dbReference type="InterPro" id="IPR036922">
    <property type="entry name" value="Rieske_2Fe-2S_sf"/>
</dbReference>
<dbReference type="Pfam" id="PF00355">
    <property type="entry name" value="Rieske"/>
    <property type="match status" value="1"/>
</dbReference>
<accession>A0ABV6JV54</accession>
<dbReference type="InterPro" id="IPR050584">
    <property type="entry name" value="Cholesterol_7-desaturase"/>
</dbReference>
<evidence type="ECO:0000256" key="3">
    <source>
        <dbReference type="ARBA" id="ARBA00023002"/>
    </source>
</evidence>
<comment type="caution">
    <text evidence="7">The sequence shown here is derived from an EMBL/GenBank/DDBJ whole genome shotgun (WGS) entry which is preliminary data.</text>
</comment>
<dbReference type="CDD" id="cd03469">
    <property type="entry name" value="Rieske_RO_Alpha_N"/>
    <property type="match status" value="1"/>
</dbReference>
<organism evidence="7 8">
    <name type="scientific">Roseomonas elaeocarpi</name>
    <dbReference type="NCBI Taxonomy" id="907779"/>
    <lineage>
        <taxon>Bacteria</taxon>
        <taxon>Pseudomonadati</taxon>
        <taxon>Pseudomonadota</taxon>
        <taxon>Alphaproteobacteria</taxon>
        <taxon>Acetobacterales</taxon>
        <taxon>Roseomonadaceae</taxon>
        <taxon>Roseomonas</taxon>
    </lineage>
</organism>
<keyword evidence="2" id="KW-0479">Metal-binding</keyword>
<keyword evidence="3" id="KW-0560">Oxidoreductase</keyword>
<protein>
    <submittedName>
        <fullName evidence="7">Rieske 2Fe-2S domain-containing protein</fullName>
    </submittedName>
</protein>
<gene>
    <name evidence="7" type="ORF">ACFFGY_15280</name>
</gene>
<dbReference type="Gene3D" id="3.90.380.10">
    <property type="entry name" value="Naphthalene 1,2-dioxygenase Alpha Subunit, Chain A, domain 1"/>
    <property type="match status" value="1"/>
</dbReference>
<evidence type="ECO:0000256" key="2">
    <source>
        <dbReference type="ARBA" id="ARBA00022723"/>
    </source>
</evidence>
<keyword evidence="4" id="KW-0408">Iron</keyword>
<keyword evidence="5" id="KW-0411">Iron-sulfur</keyword>
<evidence type="ECO:0000259" key="6">
    <source>
        <dbReference type="PROSITE" id="PS51296"/>
    </source>
</evidence>
<proteinExistence type="predicted"/>
<dbReference type="InterPro" id="IPR044043">
    <property type="entry name" value="VanA_C_cat"/>
</dbReference>
<evidence type="ECO:0000313" key="8">
    <source>
        <dbReference type="Proteomes" id="UP001589865"/>
    </source>
</evidence>
<dbReference type="InterPro" id="IPR017941">
    <property type="entry name" value="Rieske_2Fe-2S"/>
</dbReference>
<dbReference type="Gene3D" id="2.102.10.10">
    <property type="entry name" value="Rieske [2Fe-2S] iron-sulphur domain"/>
    <property type="match status" value="1"/>
</dbReference>
<evidence type="ECO:0000313" key="7">
    <source>
        <dbReference type="EMBL" id="MFC0409614.1"/>
    </source>
</evidence>
<dbReference type="PANTHER" id="PTHR21266:SF60">
    <property type="entry name" value="3-KETOSTEROID-9-ALPHA-MONOOXYGENASE, OXYGENASE COMPONENT"/>
    <property type="match status" value="1"/>
</dbReference>
<name>A0ABV6JV54_9PROT</name>
<dbReference type="EMBL" id="JBHLUN010000010">
    <property type="protein sequence ID" value="MFC0409614.1"/>
    <property type="molecule type" value="Genomic_DNA"/>
</dbReference>
<reference evidence="7 8" key="1">
    <citation type="submission" date="2024-09" db="EMBL/GenBank/DDBJ databases">
        <authorList>
            <person name="Sun Q."/>
            <person name="Mori K."/>
        </authorList>
    </citation>
    <scope>NUCLEOTIDE SEQUENCE [LARGE SCALE GENOMIC DNA]</scope>
    <source>
        <strain evidence="7 8">TBRC 5777</strain>
    </source>
</reference>
<keyword evidence="8" id="KW-1185">Reference proteome</keyword>
<evidence type="ECO:0000256" key="5">
    <source>
        <dbReference type="ARBA" id="ARBA00023014"/>
    </source>
</evidence>
<dbReference type="PROSITE" id="PS51296">
    <property type="entry name" value="RIESKE"/>
    <property type="match status" value="1"/>
</dbReference>
<dbReference type="PANTHER" id="PTHR21266">
    <property type="entry name" value="IRON-SULFUR DOMAIN CONTAINING PROTEIN"/>
    <property type="match status" value="1"/>
</dbReference>
<dbReference type="RefSeq" id="WP_377045364.1">
    <property type="nucleotide sequence ID" value="NZ_JBHLUN010000010.1"/>
</dbReference>
<sequence length="363" mass="40661">MDQLVSASRNVQTGRDPERDLRRVGVNRDHWYPLAWSTELKPGKSLAVKFAGDPIVLVRPKEGPVFALEDRCAHRQVPLSKGLVEGCAIRCGYHGWAYNQAGQCTDVPYLGKGKLPNGVRAYPCRELEGLILVFPGDPALAEVVPLPALGSVANAAYKTRRFGREVGCHYSFMHENLMDMNHQFLHRKQMGNMVPRYMGGAKGEDFVEARYTFSRASGKQPWGEAAIFGERRSAGTNAPTAHKDLMTIRTEYPYQTLRIATGDEAPVMDLWISYVPVDAEQRRNRTFGLLSIKRPKIPGLLEAGWPILIVFTERIFKEDREIVELEQAAHDAQGTDWNQEVFPVIRNLRTLLRECGGASLEAA</sequence>
<feature type="domain" description="Rieske" evidence="6">
    <location>
        <begin position="31"/>
        <end position="133"/>
    </location>
</feature>
<evidence type="ECO:0000256" key="4">
    <source>
        <dbReference type="ARBA" id="ARBA00023004"/>
    </source>
</evidence>
<dbReference type="SUPFAM" id="SSF55961">
    <property type="entry name" value="Bet v1-like"/>
    <property type="match status" value="1"/>
</dbReference>